<dbReference type="RefSeq" id="WP_027305931.1">
    <property type="nucleotide sequence ID" value="NZ_CP020867.1"/>
</dbReference>
<accession>A0A1W6BYJ7</accession>
<dbReference type="Proteomes" id="UP000192902">
    <property type="component" value="Chromosome"/>
</dbReference>
<gene>
    <name evidence="1" type="ORF">CCUN_1572</name>
</gene>
<dbReference type="AlphaFoldDB" id="A0A1W6BYJ7"/>
<name>A0A1W6BYJ7_9BACT</name>
<dbReference type="STRING" id="1121267.CCUN_1572"/>
<evidence type="ECO:0000313" key="2">
    <source>
        <dbReference type="Proteomes" id="UP000192902"/>
    </source>
</evidence>
<organism evidence="1 2">
    <name type="scientific">Campylobacter cuniculorum DSM 23162 = LMG 24588</name>
    <dbReference type="NCBI Taxonomy" id="1121267"/>
    <lineage>
        <taxon>Bacteria</taxon>
        <taxon>Pseudomonadati</taxon>
        <taxon>Campylobacterota</taxon>
        <taxon>Epsilonproteobacteria</taxon>
        <taxon>Campylobacterales</taxon>
        <taxon>Campylobacteraceae</taxon>
        <taxon>Campylobacter</taxon>
    </lineage>
</organism>
<protein>
    <submittedName>
        <fullName evidence="1">Uncharacterized protein</fullName>
    </submittedName>
</protein>
<evidence type="ECO:0000313" key="1">
    <source>
        <dbReference type="EMBL" id="ARJ57155.1"/>
    </source>
</evidence>
<sequence>MDFMKRFASFNHCDKDFICVDFIPYFRRGFINKDKKLIDFICAHHIPKIKRLIKLMRVMKQEKIFIKDKSFSDDRSFEEYEITLMRDLSYRIGYVKFINDEGVLSFHMFLKHKT</sequence>
<reference evidence="1 2" key="1">
    <citation type="submission" date="2017-04" db="EMBL/GenBank/DDBJ databases">
        <title>Complete genome sequence of the Campylobacter cuniculorum type strain LMG24588.</title>
        <authorList>
            <person name="Miller W.G."/>
            <person name="Yee E."/>
            <person name="Revez J."/>
            <person name="Bono J.L."/>
            <person name="Rossi M."/>
        </authorList>
    </citation>
    <scope>NUCLEOTIDE SEQUENCE [LARGE SCALE GENOMIC DNA]</scope>
    <source>
        <strain evidence="1 2">LMG 24588</strain>
    </source>
</reference>
<dbReference type="EMBL" id="CP020867">
    <property type="protein sequence ID" value="ARJ57155.1"/>
    <property type="molecule type" value="Genomic_DNA"/>
</dbReference>
<dbReference type="KEGG" id="ccun:CCUN_1572"/>
<proteinExistence type="predicted"/>